<keyword evidence="1" id="KW-0479">Metal-binding</keyword>
<dbReference type="SUPFAM" id="SSF56672">
    <property type="entry name" value="DNA/RNA polymerases"/>
    <property type="match status" value="1"/>
</dbReference>
<dbReference type="AlphaFoldDB" id="A0AAD8VY79"/>
<evidence type="ECO:0000313" key="5">
    <source>
        <dbReference type="Proteomes" id="UP001231189"/>
    </source>
</evidence>
<dbReference type="PANTHER" id="PTHR35046:SF26">
    <property type="entry name" value="RNA-DIRECTED DNA POLYMERASE"/>
    <property type="match status" value="1"/>
</dbReference>
<feature type="region of interest" description="Disordered" evidence="2">
    <location>
        <begin position="97"/>
        <end position="184"/>
    </location>
</feature>
<feature type="compositionally biased region" description="Acidic residues" evidence="2">
    <location>
        <begin position="1"/>
        <end position="13"/>
    </location>
</feature>
<gene>
    <name evidence="4" type="ORF">QYE76_002770</name>
</gene>
<dbReference type="InterPro" id="IPR036875">
    <property type="entry name" value="Znf_CCHC_sf"/>
</dbReference>
<keyword evidence="5" id="KW-1185">Reference proteome</keyword>
<dbReference type="PANTHER" id="PTHR35046">
    <property type="entry name" value="ZINC KNUCKLE (CCHC-TYPE) FAMILY PROTEIN"/>
    <property type="match status" value="1"/>
</dbReference>
<dbReference type="EMBL" id="JAUUTY010000005">
    <property type="protein sequence ID" value="KAK1628455.1"/>
    <property type="molecule type" value="Genomic_DNA"/>
</dbReference>
<accession>A0AAD8VY79</accession>
<feature type="compositionally biased region" description="Polar residues" evidence="2">
    <location>
        <begin position="100"/>
        <end position="123"/>
    </location>
</feature>
<evidence type="ECO:0000256" key="1">
    <source>
        <dbReference type="PROSITE-ProRule" id="PRU00047"/>
    </source>
</evidence>
<dbReference type="GO" id="GO:0003676">
    <property type="term" value="F:nucleic acid binding"/>
    <property type="evidence" value="ECO:0007669"/>
    <property type="project" value="InterPro"/>
</dbReference>
<reference evidence="4" key="1">
    <citation type="submission" date="2023-07" db="EMBL/GenBank/DDBJ databases">
        <title>A chromosome-level genome assembly of Lolium multiflorum.</title>
        <authorList>
            <person name="Chen Y."/>
            <person name="Copetti D."/>
            <person name="Kolliker R."/>
            <person name="Studer B."/>
        </authorList>
    </citation>
    <scope>NUCLEOTIDE SEQUENCE</scope>
    <source>
        <strain evidence="4">02402/16</strain>
        <tissue evidence="4">Leaf</tissue>
    </source>
</reference>
<dbReference type="Gene3D" id="4.10.60.10">
    <property type="entry name" value="Zinc finger, CCHC-type"/>
    <property type="match status" value="1"/>
</dbReference>
<dbReference type="InterPro" id="IPR001878">
    <property type="entry name" value="Znf_CCHC"/>
</dbReference>
<dbReference type="InterPro" id="IPR043502">
    <property type="entry name" value="DNA/RNA_pol_sf"/>
</dbReference>
<evidence type="ECO:0000259" key="3">
    <source>
        <dbReference type="PROSITE" id="PS50158"/>
    </source>
</evidence>
<feature type="domain" description="CCHC-type" evidence="3">
    <location>
        <begin position="194"/>
        <end position="209"/>
    </location>
</feature>
<dbReference type="Pfam" id="PF00098">
    <property type="entry name" value="zf-CCHC"/>
    <property type="match status" value="1"/>
</dbReference>
<dbReference type="SMART" id="SM00343">
    <property type="entry name" value="ZnF_C2HC"/>
    <property type="match status" value="1"/>
</dbReference>
<dbReference type="PROSITE" id="PS50158">
    <property type="entry name" value="ZF_CCHC"/>
    <property type="match status" value="1"/>
</dbReference>
<protein>
    <recommendedName>
        <fullName evidence="3">CCHC-type domain-containing protein</fullName>
    </recommendedName>
</protein>
<evidence type="ECO:0000256" key="2">
    <source>
        <dbReference type="SAM" id="MobiDB-lite"/>
    </source>
</evidence>
<feature type="compositionally biased region" description="Low complexity" evidence="2">
    <location>
        <begin position="150"/>
        <end position="161"/>
    </location>
</feature>
<organism evidence="4 5">
    <name type="scientific">Lolium multiflorum</name>
    <name type="common">Italian ryegrass</name>
    <name type="synonym">Lolium perenne subsp. multiflorum</name>
    <dbReference type="NCBI Taxonomy" id="4521"/>
    <lineage>
        <taxon>Eukaryota</taxon>
        <taxon>Viridiplantae</taxon>
        <taxon>Streptophyta</taxon>
        <taxon>Embryophyta</taxon>
        <taxon>Tracheophyta</taxon>
        <taxon>Spermatophyta</taxon>
        <taxon>Magnoliopsida</taxon>
        <taxon>Liliopsida</taxon>
        <taxon>Poales</taxon>
        <taxon>Poaceae</taxon>
        <taxon>BOP clade</taxon>
        <taxon>Pooideae</taxon>
        <taxon>Poodae</taxon>
        <taxon>Poeae</taxon>
        <taxon>Poeae Chloroplast Group 2 (Poeae type)</taxon>
        <taxon>Loliodinae</taxon>
        <taxon>Loliinae</taxon>
        <taxon>Lolium</taxon>
    </lineage>
</organism>
<dbReference type="InterPro" id="IPR043128">
    <property type="entry name" value="Rev_trsase/Diguanyl_cyclase"/>
</dbReference>
<evidence type="ECO:0000313" key="4">
    <source>
        <dbReference type="EMBL" id="KAK1628455.1"/>
    </source>
</evidence>
<dbReference type="SUPFAM" id="SSF57756">
    <property type="entry name" value="Retrovirus zinc finger-like domains"/>
    <property type="match status" value="1"/>
</dbReference>
<dbReference type="GO" id="GO:0008270">
    <property type="term" value="F:zinc ion binding"/>
    <property type="evidence" value="ECO:0007669"/>
    <property type="project" value="UniProtKB-KW"/>
</dbReference>
<dbReference type="Gene3D" id="3.30.70.270">
    <property type="match status" value="1"/>
</dbReference>
<proteinExistence type="predicted"/>
<name>A0AAD8VY79_LOLMU</name>
<dbReference type="Proteomes" id="UP001231189">
    <property type="component" value="Unassembled WGS sequence"/>
</dbReference>
<sequence length="610" mass="68402">MCPGSDQEDEDEFREPKQGRMSVVEYRDRFLTLSRYGPDETDTTEKRKERFLNGLYGEMQTVLVNIPFADLEALVDSAIEMEGKLHQANENRKLRMMHQSGPSNTPRYRPNSSGGFTPRNNKPTMPMSRPSFQNRSGGHPRPGGHHNNNHHANNNHFNRAPMRAPGNHNNPNTARRIGSNAVPITPKDKSTMTCYECGIVGHYINECPKKLAKTAPNTAALHKATRVSRKEVYPGNPNNHNGRLFHTSAEEAQEAPDVVLGGIAVDPAKIKTVEEWKSPTTQTEVRAFLGLAGYYRRYVRWHALATARTCAEHLRDNVEGPGPPVLEASRLFVLLNHCSPVGFGRQHILARPVEPSSATTMSTSEMAEEPVKYEDLLAEHKKKYDDLKAIFEADLIGSFEKTRSHGIKFKGFQPEGALEGLDLSLPSEERTRALRQEINYAVAHSLHRHSESLVNTLERVALHVVQEIMKHRYSPSPALGTHRGEIPFYTRPPLPYTMAAPQQQGSPAYVVYKVGGDPWRLPFLYEPPKEIPHGYVCTYVRMLNRVSRYGRGTASRRIATKRGSYGADAEKQAWLAKYATGTSQERSTSAAPTVDQITAILRSASCRRRE</sequence>
<keyword evidence="1" id="KW-0862">Zinc</keyword>
<feature type="region of interest" description="Disordered" evidence="2">
    <location>
        <begin position="1"/>
        <end position="20"/>
    </location>
</feature>
<keyword evidence="1" id="KW-0863">Zinc-finger</keyword>
<comment type="caution">
    <text evidence="4">The sequence shown here is derived from an EMBL/GenBank/DDBJ whole genome shotgun (WGS) entry which is preliminary data.</text>
</comment>